<reference evidence="4 5" key="1">
    <citation type="journal article" date="2019" name="Nat. Med.">
        <title>A library of human gut bacterial isolates paired with longitudinal multiomics data enables mechanistic microbiome research.</title>
        <authorList>
            <person name="Poyet M."/>
            <person name="Groussin M."/>
            <person name="Gibbons S.M."/>
            <person name="Avila-Pacheco J."/>
            <person name="Jiang X."/>
            <person name="Kearney S.M."/>
            <person name="Perrotta A.R."/>
            <person name="Berdy B."/>
            <person name="Zhao S."/>
            <person name="Lieberman T.D."/>
            <person name="Swanson P.K."/>
            <person name="Smith M."/>
            <person name="Roesemann S."/>
            <person name="Alexander J.E."/>
            <person name="Rich S.A."/>
            <person name="Livny J."/>
            <person name="Vlamakis H."/>
            <person name="Clish C."/>
            <person name="Bullock K."/>
            <person name="Deik A."/>
            <person name="Scott J."/>
            <person name="Pierce K.A."/>
            <person name="Xavier R.J."/>
            <person name="Alm E.J."/>
        </authorList>
    </citation>
    <scope>NUCLEOTIDE SEQUENCE [LARGE SCALE GENOMIC DNA]</scope>
    <source>
        <strain evidence="4 5">BIOML-A2</strain>
    </source>
</reference>
<dbReference type="RefSeq" id="WP_021868023.1">
    <property type="nucleotide sequence ID" value="NZ_CATWOM010000022.1"/>
</dbReference>
<dbReference type="PANTHER" id="PTHR11014">
    <property type="entry name" value="PEPTIDASE M20 FAMILY MEMBER"/>
    <property type="match status" value="1"/>
</dbReference>
<dbReference type="SUPFAM" id="SSF55031">
    <property type="entry name" value="Bacterial exopeptidase dimerisation domain"/>
    <property type="match status" value="1"/>
</dbReference>
<accession>A0A6I3S970</accession>
<dbReference type="EMBL" id="WNCL01000093">
    <property type="protein sequence ID" value="MTU44511.1"/>
    <property type="molecule type" value="Genomic_DNA"/>
</dbReference>
<protein>
    <submittedName>
        <fullName evidence="4">Amidohydrolase</fullName>
    </submittedName>
</protein>
<comment type="cofactor">
    <cofactor evidence="2">
        <name>Mn(2+)</name>
        <dbReference type="ChEBI" id="CHEBI:29035"/>
    </cofactor>
    <text evidence="2">The Mn(2+) ion enhances activity.</text>
</comment>
<dbReference type="InterPro" id="IPR036264">
    <property type="entry name" value="Bact_exopeptidase_dim_dom"/>
</dbReference>
<organism evidence="4 5">
    <name type="scientific">Parasutterella excrementihominis</name>
    <dbReference type="NCBI Taxonomy" id="487175"/>
    <lineage>
        <taxon>Bacteria</taxon>
        <taxon>Pseudomonadati</taxon>
        <taxon>Pseudomonadota</taxon>
        <taxon>Betaproteobacteria</taxon>
        <taxon>Burkholderiales</taxon>
        <taxon>Sutterellaceae</taxon>
        <taxon>Parasutterella</taxon>
    </lineage>
</organism>
<dbReference type="InterPro" id="IPR017439">
    <property type="entry name" value="Amidohydrolase"/>
</dbReference>
<dbReference type="GO" id="GO:0046872">
    <property type="term" value="F:metal ion binding"/>
    <property type="evidence" value="ECO:0007669"/>
    <property type="project" value="UniProtKB-KW"/>
</dbReference>
<dbReference type="InterPro" id="IPR002933">
    <property type="entry name" value="Peptidase_M20"/>
</dbReference>
<dbReference type="Gene3D" id="3.30.70.360">
    <property type="match status" value="1"/>
</dbReference>
<dbReference type="Gene3D" id="3.40.630.10">
    <property type="entry name" value="Zn peptidases"/>
    <property type="match status" value="1"/>
</dbReference>
<feature type="binding site" evidence="2">
    <location>
        <position position="169"/>
    </location>
    <ligand>
        <name>Mn(2+)</name>
        <dbReference type="ChEBI" id="CHEBI:29035"/>
        <label>2</label>
    </ligand>
</feature>
<feature type="binding site" evidence="2">
    <location>
        <position position="108"/>
    </location>
    <ligand>
        <name>Mn(2+)</name>
        <dbReference type="ChEBI" id="CHEBI:29035"/>
        <label>2</label>
    </ligand>
</feature>
<keyword evidence="2" id="KW-0464">Manganese</keyword>
<dbReference type="PIRSF" id="PIRSF005962">
    <property type="entry name" value="Pept_M20D_amidohydro"/>
    <property type="match status" value="1"/>
</dbReference>
<dbReference type="InterPro" id="IPR011650">
    <property type="entry name" value="Peptidase_M20_dimer"/>
</dbReference>
<dbReference type="NCBIfam" id="TIGR01891">
    <property type="entry name" value="amidohydrolases"/>
    <property type="match status" value="1"/>
</dbReference>
<dbReference type="Pfam" id="PF01546">
    <property type="entry name" value="Peptidase_M20"/>
    <property type="match status" value="1"/>
</dbReference>
<feature type="binding site" evidence="2">
    <location>
        <position position="110"/>
    </location>
    <ligand>
        <name>Mn(2+)</name>
        <dbReference type="ChEBI" id="CHEBI:29035"/>
        <label>2</label>
    </ligand>
</feature>
<dbReference type="PANTHER" id="PTHR11014:SF63">
    <property type="entry name" value="METALLOPEPTIDASE, PUTATIVE (AFU_ORTHOLOGUE AFUA_6G09600)-RELATED"/>
    <property type="match status" value="1"/>
</dbReference>
<name>A0A6I3S970_9BURK</name>
<evidence type="ECO:0000259" key="3">
    <source>
        <dbReference type="Pfam" id="PF07687"/>
    </source>
</evidence>
<comment type="caution">
    <text evidence="4">The sequence shown here is derived from an EMBL/GenBank/DDBJ whole genome shotgun (WGS) entry which is preliminary data.</text>
</comment>
<evidence type="ECO:0000313" key="5">
    <source>
        <dbReference type="Proteomes" id="UP000462362"/>
    </source>
</evidence>
<dbReference type="SUPFAM" id="SSF53187">
    <property type="entry name" value="Zn-dependent exopeptidases"/>
    <property type="match status" value="1"/>
</dbReference>
<proteinExistence type="predicted"/>
<dbReference type="Pfam" id="PF07687">
    <property type="entry name" value="M20_dimer"/>
    <property type="match status" value="1"/>
</dbReference>
<dbReference type="GO" id="GO:0019877">
    <property type="term" value="P:diaminopimelate biosynthetic process"/>
    <property type="evidence" value="ECO:0007669"/>
    <property type="project" value="UniProtKB-ARBA"/>
</dbReference>
<keyword evidence="1 4" id="KW-0378">Hydrolase</keyword>
<dbReference type="AlphaFoldDB" id="A0A6I3S970"/>
<dbReference type="FunFam" id="3.30.70.360:FF:000001">
    <property type="entry name" value="N-acetyldiaminopimelate deacetylase"/>
    <property type="match status" value="1"/>
</dbReference>
<evidence type="ECO:0000313" key="4">
    <source>
        <dbReference type="EMBL" id="MTU44511.1"/>
    </source>
</evidence>
<keyword evidence="2" id="KW-0479">Metal-binding</keyword>
<feature type="domain" description="Peptidase M20 dimerisation" evidence="3">
    <location>
        <begin position="193"/>
        <end position="288"/>
    </location>
</feature>
<feature type="binding site" evidence="2">
    <location>
        <position position="368"/>
    </location>
    <ligand>
        <name>Mn(2+)</name>
        <dbReference type="ChEBI" id="CHEBI:29035"/>
        <label>2</label>
    </ligand>
</feature>
<gene>
    <name evidence="4" type="ORF">GMD42_13185</name>
</gene>
<dbReference type="GO" id="GO:0050118">
    <property type="term" value="F:N-acetyldiaminopimelate deacetylase activity"/>
    <property type="evidence" value="ECO:0007669"/>
    <property type="project" value="UniProtKB-ARBA"/>
</dbReference>
<evidence type="ECO:0000256" key="1">
    <source>
        <dbReference type="ARBA" id="ARBA00022801"/>
    </source>
</evidence>
<feature type="binding site" evidence="2">
    <location>
        <position position="143"/>
    </location>
    <ligand>
        <name>Mn(2+)</name>
        <dbReference type="ChEBI" id="CHEBI:29035"/>
        <label>2</label>
    </ligand>
</feature>
<dbReference type="Proteomes" id="UP000462362">
    <property type="component" value="Unassembled WGS sequence"/>
</dbReference>
<evidence type="ECO:0000256" key="2">
    <source>
        <dbReference type="PIRSR" id="PIRSR005962-1"/>
    </source>
</evidence>
<sequence length="396" mass="42606">MPIIIKPSQLEESVKLGAQFRHCIHEEPEIGLYLPKTQEKIVTALKSFGIKEISTFVGGANVTGVVAVIEGSRPGKTIGLRADSDALPLEEKTGVEWSSKVPMAMHACGHDGHVGTLLAAVHYINQHRDFAGRLVAIFQPGEEGFAGGRYMIEDGLVQKFGIDEFYALHAEPMLPVGCVGFIPGFATANADIFKITFTGVGGHGSRPHLTRDPLVAACECVLSLQTIVSRSVDPNQTAVVSAGCISCGNEKGSSVVQKTATIVGTTRSFEKEVQDIIIQRMQQIVDGTALSNDMKGKLEYTKLYPAMFNSPEHVEKAKALLEEALGLDKVKLMIRRAGGEDFSFMLQAKPGCLFRLGVQDETHNASVHNPEFDFNDKAIATGAACLLTIALNRAAS</sequence>